<keyword evidence="9 14" id="KW-0067">ATP-binding</keyword>
<evidence type="ECO:0000256" key="15">
    <source>
        <dbReference type="SAM" id="Phobius"/>
    </source>
</evidence>
<evidence type="ECO:0000256" key="9">
    <source>
        <dbReference type="ARBA" id="ARBA00022840"/>
    </source>
</evidence>
<evidence type="ECO:0000313" key="18">
    <source>
        <dbReference type="EMBL" id="PIA65114.1"/>
    </source>
</evidence>
<dbReference type="SMART" id="SM00179">
    <property type="entry name" value="EGF_CA"/>
    <property type="match status" value="1"/>
</dbReference>
<feature type="chain" id="PRO_5013626563" description="Protein kinase domain-containing protein" evidence="16">
    <location>
        <begin position="28"/>
        <end position="753"/>
    </location>
</feature>
<dbReference type="SUPFAM" id="SSF56112">
    <property type="entry name" value="Protein kinase-like (PK-like)"/>
    <property type="match status" value="1"/>
</dbReference>
<dbReference type="SUPFAM" id="SSF57184">
    <property type="entry name" value="Growth factor receptor domain"/>
    <property type="match status" value="1"/>
</dbReference>
<dbReference type="InterPro" id="IPR045274">
    <property type="entry name" value="WAK-like"/>
</dbReference>
<feature type="binding site" evidence="14">
    <location>
        <position position="450"/>
    </location>
    <ligand>
        <name>ATP</name>
        <dbReference type="ChEBI" id="CHEBI:30616"/>
    </ligand>
</feature>
<dbReference type="SMART" id="SM00220">
    <property type="entry name" value="S_TKc"/>
    <property type="match status" value="1"/>
</dbReference>
<evidence type="ECO:0000256" key="1">
    <source>
        <dbReference type="ARBA" id="ARBA00004479"/>
    </source>
</evidence>
<dbReference type="InterPro" id="IPR025287">
    <property type="entry name" value="WAK_GUB"/>
</dbReference>
<dbReference type="GO" id="GO:0007166">
    <property type="term" value="P:cell surface receptor signaling pathway"/>
    <property type="evidence" value="ECO:0007669"/>
    <property type="project" value="InterPro"/>
</dbReference>
<keyword evidence="13" id="KW-0325">Glycoprotein</keyword>
<dbReference type="Gene3D" id="3.30.200.20">
    <property type="entry name" value="Phosphorylase Kinase, domain 1"/>
    <property type="match status" value="1"/>
</dbReference>
<keyword evidence="19" id="KW-1185">Reference proteome</keyword>
<dbReference type="PANTHER" id="PTHR27005">
    <property type="entry name" value="WALL-ASSOCIATED RECEPTOR KINASE-LIKE 21"/>
    <property type="match status" value="1"/>
</dbReference>
<evidence type="ECO:0000313" key="19">
    <source>
        <dbReference type="Proteomes" id="UP000230069"/>
    </source>
</evidence>
<dbReference type="PROSITE" id="PS50011">
    <property type="entry name" value="PROTEIN_KINASE_DOM"/>
    <property type="match status" value="1"/>
</dbReference>
<dbReference type="PANTHER" id="PTHR27005:SF492">
    <property type="entry name" value="LOW QUALITY PROTEIN: WALL-ASSOCIATED RECEPTOR KINASE-LIKE 1"/>
    <property type="match status" value="1"/>
</dbReference>
<feature type="transmembrane region" description="Helical" evidence="15">
    <location>
        <begin position="346"/>
        <end position="369"/>
    </location>
</feature>
<dbReference type="InterPro" id="IPR000742">
    <property type="entry name" value="EGF"/>
</dbReference>
<keyword evidence="3" id="KW-0245">EGF-like domain</keyword>
<evidence type="ECO:0000256" key="14">
    <source>
        <dbReference type="PROSITE-ProRule" id="PRU10141"/>
    </source>
</evidence>
<dbReference type="CDD" id="cd14066">
    <property type="entry name" value="STKc_IRAK"/>
    <property type="match status" value="1"/>
</dbReference>
<keyword evidence="8" id="KW-0418">Kinase</keyword>
<dbReference type="InParanoid" id="A0A2G5FAT8"/>
<dbReference type="FunFam" id="2.10.25.10:FF:000628">
    <property type="entry name" value="Wall-associated receptor kinase 2"/>
    <property type="match status" value="1"/>
</dbReference>
<evidence type="ECO:0000256" key="12">
    <source>
        <dbReference type="ARBA" id="ARBA00023157"/>
    </source>
</evidence>
<dbReference type="Gene3D" id="2.90.20.10">
    <property type="entry name" value="Plasmodium vivax P25 domain"/>
    <property type="match status" value="1"/>
</dbReference>
<comment type="subcellular location">
    <subcellularLocation>
        <location evidence="1">Membrane</location>
        <topology evidence="1">Single-pass type I membrane protein</topology>
    </subcellularLocation>
</comment>
<feature type="domain" description="Protein kinase" evidence="17">
    <location>
        <begin position="421"/>
        <end position="696"/>
    </location>
</feature>
<dbReference type="FunFam" id="1.10.510.10:FF:000084">
    <property type="entry name" value="Wall-associated receptor kinase 2"/>
    <property type="match status" value="1"/>
</dbReference>
<evidence type="ECO:0000256" key="8">
    <source>
        <dbReference type="ARBA" id="ARBA00022777"/>
    </source>
</evidence>
<dbReference type="STRING" id="218851.A0A2G5FAT8"/>
<evidence type="ECO:0000256" key="6">
    <source>
        <dbReference type="ARBA" id="ARBA00022729"/>
    </source>
</evidence>
<dbReference type="InterPro" id="IPR008271">
    <property type="entry name" value="Ser/Thr_kinase_AS"/>
</dbReference>
<dbReference type="Proteomes" id="UP000230069">
    <property type="component" value="Unassembled WGS sequence"/>
</dbReference>
<evidence type="ECO:0000256" key="2">
    <source>
        <dbReference type="ARBA" id="ARBA00022527"/>
    </source>
</evidence>
<dbReference type="InterPro" id="IPR001245">
    <property type="entry name" value="Ser-Thr/Tyr_kinase_cat_dom"/>
</dbReference>
<keyword evidence="11 15" id="KW-0472">Membrane</keyword>
<dbReference type="Pfam" id="PF13947">
    <property type="entry name" value="GUB_WAK_bind"/>
    <property type="match status" value="1"/>
</dbReference>
<dbReference type="GO" id="GO:0030247">
    <property type="term" value="F:polysaccharide binding"/>
    <property type="evidence" value="ECO:0007669"/>
    <property type="project" value="InterPro"/>
</dbReference>
<dbReference type="GO" id="GO:0005886">
    <property type="term" value="C:plasma membrane"/>
    <property type="evidence" value="ECO:0007669"/>
    <property type="project" value="TreeGrafter"/>
</dbReference>
<dbReference type="PROSITE" id="PS00107">
    <property type="entry name" value="PROTEIN_KINASE_ATP"/>
    <property type="match status" value="1"/>
</dbReference>
<dbReference type="SMART" id="SM00181">
    <property type="entry name" value="EGF"/>
    <property type="match status" value="2"/>
</dbReference>
<feature type="signal peptide" evidence="16">
    <location>
        <begin position="1"/>
        <end position="27"/>
    </location>
</feature>
<evidence type="ECO:0000256" key="10">
    <source>
        <dbReference type="ARBA" id="ARBA00022989"/>
    </source>
</evidence>
<dbReference type="GO" id="GO:0005509">
    <property type="term" value="F:calcium ion binding"/>
    <property type="evidence" value="ECO:0007669"/>
    <property type="project" value="InterPro"/>
</dbReference>
<dbReference type="InterPro" id="IPR017441">
    <property type="entry name" value="Protein_kinase_ATP_BS"/>
</dbReference>
<keyword evidence="6 16" id="KW-0732">Signal</keyword>
<keyword evidence="5 15" id="KW-0812">Transmembrane</keyword>
<evidence type="ECO:0000256" key="3">
    <source>
        <dbReference type="ARBA" id="ARBA00022536"/>
    </source>
</evidence>
<organism evidence="18 19">
    <name type="scientific">Aquilegia coerulea</name>
    <name type="common">Rocky mountain columbine</name>
    <dbReference type="NCBI Taxonomy" id="218851"/>
    <lineage>
        <taxon>Eukaryota</taxon>
        <taxon>Viridiplantae</taxon>
        <taxon>Streptophyta</taxon>
        <taxon>Embryophyta</taxon>
        <taxon>Tracheophyta</taxon>
        <taxon>Spermatophyta</taxon>
        <taxon>Magnoliopsida</taxon>
        <taxon>Ranunculales</taxon>
        <taxon>Ranunculaceae</taxon>
        <taxon>Thalictroideae</taxon>
        <taxon>Aquilegia</taxon>
    </lineage>
</organism>
<dbReference type="Pfam" id="PF07714">
    <property type="entry name" value="PK_Tyr_Ser-Thr"/>
    <property type="match status" value="1"/>
</dbReference>
<dbReference type="GO" id="GO:0005524">
    <property type="term" value="F:ATP binding"/>
    <property type="evidence" value="ECO:0007669"/>
    <property type="project" value="UniProtKB-UniRule"/>
</dbReference>
<evidence type="ECO:0000256" key="5">
    <source>
        <dbReference type="ARBA" id="ARBA00022692"/>
    </source>
</evidence>
<dbReference type="InterPro" id="IPR000719">
    <property type="entry name" value="Prot_kinase_dom"/>
</dbReference>
<dbReference type="PROSITE" id="PS01187">
    <property type="entry name" value="EGF_CA"/>
    <property type="match status" value="1"/>
</dbReference>
<dbReference type="FunFam" id="3.30.200.20:FF:000043">
    <property type="entry name" value="Wall-associated receptor kinase 2"/>
    <property type="match status" value="1"/>
</dbReference>
<dbReference type="InterPro" id="IPR009030">
    <property type="entry name" value="Growth_fac_rcpt_cys_sf"/>
</dbReference>
<reference evidence="18 19" key="1">
    <citation type="submission" date="2017-09" db="EMBL/GenBank/DDBJ databases">
        <title>WGS assembly of Aquilegia coerulea Goldsmith.</title>
        <authorList>
            <person name="Hodges S."/>
            <person name="Kramer E."/>
            <person name="Nordborg M."/>
            <person name="Tomkins J."/>
            <person name="Borevitz J."/>
            <person name="Derieg N."/>
            <person name="Yan J."/>
            <person name="Mihaltcheva S."/>
            <person name="Hayes R.D."/>
            <person name="Rokhsar D."/>
        </authorList>
    </citation>
    <scope>NUCLEOTIDE SEQUENCE [LARGE SCALE GENOMIC DNA]</scope>
    <source>
        <strain evidence="19">cv. Goldsmith</strain>
    </source>
</reference>
<accession>A0A2G5FAT8</accession>
<keyword evidence="2" id="KW-0723">Serine/threonine-protein kinase</keyword>
<protein>
    <recommendedName>
        <fullName evidence="17">Protein kinase domain-containing protein</fullName>
    </recommendedName>
</protein>
<evidence type="ECO:0000256" key="16">
    <source>
        <dbReference type="SAM" id="SignalP"/>
    </source>
</evidence>
<dbReference type="OrthoDB" id="4062651at2759"/>
<name>A0A2G5FAT8_AQUCA</name>
<dbReference type="PROSITE" id="PS00108">
    <property type="entry name" value="PROTEIN_KINASE_ST"/>
    <property type="match status" value="1"/>
</dbReference>
<keyword evidence="7 14" id="KW-0547">Nucleotide-binding</keyword>
<keyword evidence="10 15" id="KW-1133">Transmembrane helix</keyword>
<gene>
    <name evidence="18" type="ORF">AQUCO_00100540v1</name>
</gene>
<evidence type="ECO:0000259" key="17">
    <source>
        <dbReference type="PROSITE" id="PS50011"/>
    </source>
</evidence>
<dbReference type="CDD" id="cd00054">
    <property type="entry name" value="EGF_CA"/>
    <property type="match status" value="1"/>
</dbReference>
<evidence type="ECO:0000256" key="13">
    <source>
        <dbReference type="ARBA" id="ARBA00023180"/>
    </source>
</evidence>
<keyword evidence="4" id="KW-0808">Transferase</keyword>
<dbReference type="FunCoup" id="A0A2G5FAT8">
    <property type="interactions" value="234"/>
</dbReference>
<keyword evidence="12" id="KW-1015">Disulfide bond</keyword>
<dbReference type="InterPro" id="IPR011009">
    <property type="entry name" value="Kinase-like_dom_sf"/>
</dbReference>
<dbReference type="GO" id="GO:0004674">
    <property type="term" value="F:protein serine/threonine kinase activity"/>
    <property type="evidence" value="ECO:0007669"/>
    <property type="project" value="UniProtKB-KW"/>
</dbReference>
<dbReference type="Gene3D" id="1.10.510.10">
    <property type="entry name" value="Transferase(Phosphotransferase) domain 1"/>
    <property type="match status" value="1"/>
</dbReference>
<sequence length="753" mass="83150">MPPKHRNSMPTELLLVLLSWLILPSVAVINQTETMPGCQAKCGNLNIPYPFGIGTNCSIGKWTTIKCNTTFNPPKPFIGDMEVVQISQTEIRIKNDIASSCYNQFGISIPEQEHQSWMSLAGTPYTFSSTKNKLTVIGCDTVVLTFGTDSVNYSSGCISVCDKRENVIEGSCSGSGCCQTSIPPGLTEFFAQVNTFNNYTSVWSFDPCGAAFLAETDMYSFKATDFFNVESLEEVPLVINFAVGNQTCKAAQNNSTTYACKENSYCIESVDGTGYLCNCSDGYAGNPYLNHGCQDVDECEDPDNSPCDGICTNIQGSYNCSCQDDSYGDGRKDGTGCTKNDKRIPVLQLTLGLGLGLFIVLVGGSWLYLTVKKRHLIKLKEKYFQQNGGLLLKQHISSHDAGVESTKIFTTEELKVATNNYDKHRILGRGGYGTVYKGILPDLSLVAIKKSKLIDESQLGQFINEFVILTQTNHRNVVKLIGCCLETEVPLLVYEFVSNGTLFHHLHENSGVLSTISWEDRLRIASETAGAIAYLHSAVSIPIIHRDIKSANILLDGNYTAKVADFGASRLNYLDQTQISTLVQGTTGYLDPEYFHTGQLTEKSDVFSFGVVLAELLMGEKPLCFERPQEQRSLAIYFLMLIKEDRLFQLLEEAGVANEGNTEQVHAVAGTIERCLNMKGVKRPSMKEVAAELEKLRGFNQQTAIQQRNEESMSEDYEDVNLYAIPSHSYTTDGASGQYSLEIQMINSMNFPR</sequence>
<dbReference type="InterPro" id="IPR018097">
    <property type="entry name" value="EGF_Ca-bd_CS"/>
</dbReference>
<evidence type="ECO:0000256" key="4">
    <source>
        <dbReference type="ARBA" id="ARBA00022679"/>
    </source>
</evidence>
<evidence type="ECO:0000256" key="7">
    <source>
        <dbReference type="ARBA" id="ARBA00022741"/>
    </source>
</evidence>
<dbReference type="EMBL" id="KZ305018">
    <property type="protein sequence ID" value="PIA65114.1"/>
    <property type="molecule type" value="Genomic_DNA"/>
</dbReference>
<dbReference type="AlphaFoldDB" id="A0A2G5FAT8"/>
<dbReference type="InterPro" id="IPR001881">
    <property type="entry name" value="EGF-like_Ca-bd_dom"/>
</dbReference>
<proteinExistence type="predicted"/>
<evidence type="ECO:0000256" key="11">
    <source>
        <dbReference type="ARBA" id="ARBA00023136"/>
    </source>
</evidence>